<dbReference type="InterPro" id="IPR029017">
    <property type="entry name" value="Enolase-like_N"/>
</dbReference>
<dbReference type="EMBL" id="BONX01000003">
    <property type="protein sequence ID" value="GIG94109.1"/>
    <property type="molecule type" value="Genomic_DNA"/>
</dbReference>
<dbReference type="InterPro" id="IPR013342">
    <property type="entry name" value="Mandelate_racemase_C"/>
</dbReference>
<dbReference type="SUPFAM" id="SSF51604">
    <property type="entry name" value="Enolase C-terminal domain-like"/>
    <property type="match status" value="1"/>
</dbReference>
<evidence type="ECO:0000256" key="3">
    <source>
        <dbReference type="ARBA" id="ARBA00011973"/>
    </source>
</evidence>
<dbReference type="SMART" id="SM00922">
    <property type="entry name" value="MR_MLE"/>
    <property type="match status" value="1"/>
</dbReference>
<accession>A0ABQ4EHB1</accession>
<organism evidence="5 6">
    <name type="scientific">Plantactinospora mayteni</name>
    <dbReference type="NCBI Taxonomy" id="566021"/>
    <lineage>
        <taxon>Bacteria</taxon>
        <taxon>Bacillati</taxon>
        <taxon>Actinomycetota</taxon>
        <taxon>Actinomycetes</taxon>
        <taxon>Micromonosporales</taxon>
        <taxon>Micromonosporaceae</taxon>
        <taxon>Plantactinospora</taxon>
    </lineage>
</organism>
<dbReference type="SUPFAM" id="SSF54826">
    <property type="entry name" value="Enolase N-terminal domain-like"/>
    <property type="match status" value="1"/>
</dbReference>
<gene>
    <name evidence="5" type="ORF">Pma05_06820</name>
</gene>
<evidence type="ECO:0000313" key="5">
    <source>
        <dbReference type="EMBL" id="GIG94109.1"/>
    </source>
</evidence>
<evidence type="ECO:0000256" key="1">
    <source>
        <dbReference type="ARBA" id="ARBA00001426"/>
    </source>
</evidence>
<dbReference type="Pfam" id="PF02746">
    <property type="entry name" value="MR_MLE_N"/>
    <property type="match status" value="1"/>
</dbReference>
<dbReference type="PANTHER" id="PTHR48080:SF4">
    <property type="entry name" value="GLUCARATE DEHYDRATASE"/>
    <property type="match status" value="1"/>
</dbReference>
<dbReference type="RefSeq" id="WP_203855760.1">
    <property type="nucleotide sequence ID" value="NZ_BAAAZQ010000002.1"/>
</dbReference>
<keyword evidence="6" id="KW-1185">Reference proteome</keyword>
<sequence>MRITALESLHCAAGTRVWSFLKLSTDSGVTGWAEYTDNQLGSVALAEVIAGLGRRVVGTDPRRLRLLEATLRSAVREAAGGLAQRAVGAILNAALDVTARALDVPVHALFGGPVRDRIPLYWSHCGLGRIRMSEALGTAPLRDLDDVRALGAEVRARGFRALKTNLMVYDGSRIALRLPAWGDEGFPGLEPTPRFVADVAEVVAAFRAGAGPDVEVLLDVNFNVKGEGIGRLARAVEPSDLSWLEVDTFEPLALVHARRHTPVRIASGEALYGARAYRPFLDSGALDVPVVDVAWNGFPEAVRIAELADSYDLNIAPHNYAGHLLTFMSAQLAAVVPNLAVLEYDVDGVPWRDEVFTEIPRIVDGDLLLPAGPGWGCVPDEDAVRAHPVDR</sequence>
<dbReference type="InterPro" id="IPR029065">
    <property type="entry name" value="Enolase_C-like"/>
</dbReference>
<dbReference type="Gene3D" id="3.20.20.120">
    <property type="entry name" value="Enolase-like C-terminal domain"/>
    <property type="match status" value="1"/>
</dbReference>
<comment type="caution">
    <text evidence="5">The sequence shown here is derived from an EMBL/GenBank/DDBJ whole genome shotgun (WGS) entry which is preliminary data.</text>
</comment>
<comment type="catalytic activity">
    <reaction evidence="1">
        <text>D-glucarate = 5-dehydro-4-deoxy-D-glucarate + H2O</text>
        <dbReference type="Rhea" id="RHEA:14573"/>
        <dbReference type="ChEBI" id="CHEBI:15377"/>
        <dbReference type="ChEBI" id="CHEBI:30612"/>
        <dbReference type="ChEBI" id="CHEBI:42819"/>
        <dbReference type="EC" id="4.2.1.40"/>
    </reaction>
</comment>
<dbReference type="EC" id="4.2.1.40" evidence="3"/>
<name>A0ABQ4EHB1_9ACTN</name>
<dbReference type="Pfam" id="PF13378">
    <property type="entry name" value="MR_MLE_C"/>
    <property type="match status" value="1"/>
</dbReference>
<feature type="domain" description="Mandelate racemase/muconate lactonizing enzyme C-terminal" evidence="4">
    <location>
        <begin position="144"/>
        <end position="264"/>
    </location>
</feature>
<dbReference type="SFLD" id="SFLDS00001">
    <property type="entry name" value="Enolase"/>
    <property type="match status" value="1"/>
</dbReference>
<dbReference type="InterPro" id="IPR036849">
    <property type="entry name" value="Enolase-like_C_sf"/>
</dbReference>
<proteinExistence type="predicted"/>
<dbReference type="Gene3D" id="3.30.390.10">
    <property type="entry name" value="Enolase-like, N-terminal domain"/>
    <property type="match status" value="1"/>
</dbReference>
<dbReference type="SFLD" id="SFLDG00179">
    <property type="entry name" value="mandelate_racemase"/>
    <property type="match status" value="1"/>
</dbReference>
<evidence type="ECO:0000256" key="2">
    <source>
        <dbReference type="ARBA" id="ARBA00005183"/>
    </source>
</evidence>
<evidence type="ECO:0000313" key="6">
    <source>
        <dbReference type="Proteomes" id="UP000621500"/>
    </source>
</evidence>
<reference evidence="5 6" key="1">
    <citation type="submission" date="2021-01" db="EMBL/GenBank/DDBJ databases">
        <title>Whole genome shotgun sequence of Plantactinospora mayteni NBRC 109088.</title>
        <authorList>
            <person name="Komaki H."/>
            <person name="Tamura T."/>
        </authorList>
    </citation>
    <scope>NUCLEOTIDE SEQUENCE [LARGE SCALE GENOMIC DNA]</scope>
    <source>
        <strain evidence="5 6">NBRC 109088</strain>
    </source>
</reference>
<evidence type="ECO:0000259" key="4">
    <source>
        <dbReference type="SMART" id="SM00922"/>
    </source>
</evidence>
<comment type="pathway">
    <text evidence="2">Carbohydrate acid metabolism; D-glucarate degradation; 2,5-dioxopentanoate from D-glucarate: step 1/2.</text>
</comment>
<protein>
    <recommendedName>
        <fullName evidence="3">glucarate dehydratase</fullName>
        <ecNumber evidence="3">4.2.1.40</ecNumber>
    </recommendedName>
</protein>
<dbReference type="InterPro" id="IPR034593">
    <property type="entry name" value="DgoD-like"/>
</dbReference>
<dbReference type="PANTHER" id="PTHR48080">
    <property type="entry name" value="D-GALACTONATE DEHYDRATASE-RELATED"/>
    <property type="match status" value="1"/>
</dbReference>
<dbReference type="CDD" id="cd03316">
    <property type="entry name" value="MR_like"/>
    <property type="match status" value="1"/>
</dbReference>
<dbReference type="Proteomes" id="UP000621500">
    <property type="component" value="Unassembled WGS sequence"/>
</dbReference>
<dbReference type="InterPro" id="IPR013341">
    <property type="entry name" value="Mandelate_racemase_N_dom"/>
</dbReference>